<feature type="domain" description="PAC" evidence="8">
    <location>
        <begin position="205"/>
        <end position="256"/>
    </location>
</feature>
<dbReference type="Proteomes" id="UP000025241">
    <property type="component" value="Chromosome I"/>
</dbReference>
<dbReference type="Pfam" id="PF13188">
    <property type="entry name" value="PAS_8"/>
    <property type="match status" value="1"/>
</dbReference>
<dbReference type="PROSITE" id="PS50112">
    <property type="entry name" value="PAS"/>
    <property type="match status" value="2"/>
</dbReference>
<dbReference type="SUPFAM" id="SSF55874">
    <property type="entry name" value="ATPase domain of HSP90 chaperone/DNA topoisomerase II/histidine kinase"/>
    <property type="match status" value="1"/>
</dbReference>
<dbReference type="InterPro" id="IPR003594">
    <property type="entry name" value="HATPase_dom"/>
</dbReference>
<dbReference type="InterPro" id="IPR036097">
    <property type="entry name" value="HisK_dim/P_sf"/>
</dbReference>
<feature type="domain" description="PAS" evidence="7">
    <location>
        <begin position="132"/>
        <end position="180"/>
    </location>
</feature>
<keyword evidence="10" id="KW-1185">Reference proteome</keyword>
<dbReference type="AlphaFoldDB" id="A0A024HHM8"/>
<dbReference type="RefSeq" id="WP_043252330.1">
    <property type="nucleotide sequence ID" value="NZ_HG322950.1"/>
</dbReference>
<dbReference type="PROSITE" id="PS50109">
    <property type="entry name" value="HIS_KIN"/>
    <property type="match status" value="1"/>
</dbReference>
<dbReference type="InterPro" id="IPR003661">
    <property type="entry name" value="HisK_dim/P_dom"/>
</dbReference>
<dbReference type="NCBIfam" id="TIGR00229">
    <property type="entry name" value="sensory_box"/>
    <property type="match status" value="2"/>
</dbReference>
<evidence type="ECO:0000313" key="9">
    <source>
        <dbReference type="EMBL" id="CDF84007.1"/>
    </source>
</evidence>
<dbReference type="PROSITE" id="PS50113">
    <property type="entry name" value="PAC"/>
    <property type="match status" value="1"/>
</dbReference>
<keyword evidence="4 9" id="KW-0808">Transferase</keyword>
<dbReference type="PATRIC" id="fig|1301098.3.peg.2667"/>
<evidence type="ECO:0000259" key="6">
    <source>
        <dbReference type="PROSITE" id="PS50109"/>
    </source>
</evidence>
<comment type="catalytic activity">
    <reaction evidence="1">
        <text>ATP + protein L-histidine = ADP + protein N-phospho-L-histidine.</text>
        <dbReference type="EC" id="2.7.13.3"/>
    </reaction>
</comment>
<evidence type="ECO:0000256" key="4">
    <source>
        <dbReference type="ARBA" id="ARBA00022679"/>
    </source>
</evidence>
<dbReference type="Gene3D" id="1.10.287.130">
    <property type="match status" value="1"/>
</dbReference>
<dbReference type="SUPFAM" id="SSF55785">
    <property type="entry name" value="PYP-like sensor domain (PAS domain)"/>
    <property type="match status" value="2"/>
</dbReference>
<evidence type="ECO:0000259" key="7">
    <source>
        <dbReference type="PROSITE" id="PS50112"/>
    </source>
</evidence>
<evidence type="ECO:0000256" key="3">
    <source>
        <dbReference type="ARBA" id="ARBA00022553"/>
    </source>
</evidence>
<dbReference type="InterPro" id="IPR000014">
    <property type="entry name" value="PAS"/>
</dbReference>
<dbReference type="PANTHER" id="PTHR43304:SF1">
    <property type="entry name" value="PAC DOMAIN-CONTAINING PROTEIN"/>
    <property type="match status" value="1"/>
</dbReference>
<evidence type="ECO:0000256" key="1">
    <source>
        <dbReference type="ARBA" id="ARBA00000085"/>
    </source>
</evidence>
<accession>A0A024HHM8</accession>
<dbReference type="SMART" id="SM00387">
    <property type="entry name" value="HATPase_c"/>
    <property type="match status" value="1"/>
</dbReference>
<dbReference type="Gene3D" id="3.30.565.10">
    <property type="entry name" value="Histidine kinase-like ATPase, C-terminal domain"/>
    <property type="match status" value="1"/>
</dbReference>
<dbReference type="Pfam" id="PF08448">
    <property type="entry name" value="PAS_4"/>
    <property type="match status" value="1"/>
</dbReference>
<dbReference type="GO" id="GO:0000155">
    <property type="term" value="F:phosphorelay sensor kinase activity"/>
    <property type="evidence" value="ECO:0007669"/>
    <property type="project" value="InterPro"/>
</dbReference>
<dbReference type="OrthoDB" id="1931120at2"/>
<dbReference type="InterPro" id="IPR005467">
    <property type="entry name" value="His_kinase_dom"/>
</dbReference>
<organism evidence="9 10">
    <name type="scientific">Pseudomonas knackmussii (strain DSM 6978 / CCUG 54928 / LMG 23759 / B13)</name>
    <dbReference type="NCBI Taxonomy" id="1301098"/>
    <lineage>
        <taxon>Bacteria</taxon>
        <taxon>Pseudomonadati</taxon>
        <taxon>Pseudomonadota</taxon>
        <taxon>Gammaproteobacteria</taxon>
        <taxon>Pseudomonadales</taxon>
        <taxon>Pseudomonadaceae</taxon>
        <taxon>Pseudomonas</taxon>
    </lineage>
</organism>
<dbReference type="SUPFAM" id="SSF47384">
    <property type="entry name" value="Homodimeric domain of signal transducing histidine kinase"/>
    <property type="match status" value="1"/>
</dbReference>
<keyword evidence="3" id="KW-0597">Phosphoprotein</keyword>
<evidence type="ECO:0000313" key="10">
    <source>
        <dbReference type="Proteomes" id="UP000025241"/>
    </source>
</evidence>
<dbReference type="InterPro" id="IPR013656">
    <property type="entry name" value="PAS_4"/>
</dbReference>
<proteinExistence type="predicted"/>
<dbReference type="CDD" id="cd00130">
    <property type="entry name" value="PAS"/>
    <property type="match status" value="2"/>
</dbReference>
<dbReference type="PRINTS" id="PR00344">
    <property type="entry name" value="BCTRLSENSOR"/>
</dbReference>
<reference evidence="9 10" key="1">
    <citation type="submission" date="2013-03" db="EMBL/GenBank/DDBJ databases">
        <authorList>
            <person name="Linke B."/>
        </authorList>
    </citation>
    <scope>NUCLEOTIDE SEQUENCE [LARGE SCALE GENOMIC DNA]</scope>
    <source>
        <strain evidence="9 10">B13</strain>
    </source>
</reference>
<dbReference type="eggNOG" id="COG4191">
    <property type="taxonomic scope" value="Bacteria"/>
</dbReference>
<feature type="domain" description="PAS" evidence="7">
    <location>
        <begin position="5"/>
        <end position="49"/>
    </location>
</feature>
<evidence type="ECO:0000256" key="5">
    <source>
        <dbReference type="ARBA" id="ARBA00022777"/>
    </source>
</evidence>
<sequence length="496" mass="55677">MFQPAESDFHALIEAMPLCIILHDAQTKEILWANGAALRVLGFSLEELVPLKAPDMTSPAPKYRRSIGLRWLEGAARTGQRTIEWCYRSKQGVDILSEAVATLVHLAERDVLMVQFRDISKEDKVKRELKRTESRLKTFLQDLAEGVAVLGPHGEIRYISDSALTLLGAADRKALGRNFLDACDERSRQRLLEHLGRTPPSREPYSVHYHLQRADGEWRWHHATCRYIELEDDLSGHLLLFRDVSEQVRAEEARRQSEQKLEYLARYNAMGEMAVAIAHELSQPLAATRNFIEGTAIRLGRQGEVDPSLAWGLDSAVRQIEHASLIIKSVREYVVRLEQAEQRVDLNELLADARYFIDLKGQPAGVRLELAPCAEALPVSCEKVLIGQVILNLAFNAIEEMAELPAGRRRLRIHTWRDGDNAVLCVEDSGRGIDAGARERLFDGFFSSKVSGNGIGLALCRNIVSRHRGDIWAQNVDSGGAMFCFSLPCADLADQR</sequence>
<protein>
    <recommendedName>
        <fullName evidence="2">histidine kinase</fullName>
        <ecNumber evidence="2">2.7.13.3</ecNumber>
    </recommendedName>
</protein>
<dbReference type="Gene3D" id="3.30.450.20">
    <property type="entry name" value="PAS domain"/>
    <property type="match status" value="2"/>
</dbReference>
<dbReference type="EMBL" id="HG322950">
    <property type="protein sequence ID" value="CDF84007.1"/>
    <property type="molecule type" value="Genomic_DNA"/>
</dbReference>
<dbReference type="Pfam" id="PF02518">
    <property type="entry name" value="HATPase_c"/>
    <property type="match status" value="1"/>
</dbReference>
<dbReference type="KEGG" id="pkc:PKB_2660"/>
<name>A0A024HHM8_PSEKB</name>
<dbReference type="STRING" id="1301098.PKB_2660"/>
<dbReference type="CDD" id="cd00082">
    <property type="entry name" value="HisKA"/>
    <property type="match status" value="1"/>
</dbReference>
<dbReference type="HOGENOM" id="CLU_000445_114_39_6"/>
<keyword evidence="5 9" id="KW-0418">Kinase</keyword>
<dbReference type="PANTHER" id="PTHR43304">
    <property type="entry name" value="PHYTOCHROME-LIKE PROTEIN CPH1"/>
    <property type="match status" value="1"/>
</dbReference>
<dbReference type="InterPro" id="IPR004358">
    <property type="entry name" value="Sig_transdc_His_kin-like_C"/>
</dbReference>
<evidence type="ECO:0000259" key="8">
    <source>
        <dbReference type="PROSITE" id="PS50113"/>
    </source>
</evidence>
<dbReference type="InterPro" id="IPR052162">
    <property type="entry name" value="Sensor_kinase/Photoreceptor"/>
</dbReference>
<evidence type="ECO:0000256" key="2">
    <source>
        <dbReference type="ARBA" id="ARBA00012438"/>
    </source>
</evidence>
<dbReference type="InterPro" id="IPR036890">
    <property type="entry name" value="HATPase_C_sf"/>
</dbReference>
<gene>
    <name evidence="9" type="ORF">PKB_2660</name>
</gene>
<dbReference type="SMART" id="SM00091">
    <property type="entry name" value="PAS"/>
    <property type="match status" value="2"/>
</dbReference>
<dbReference type="InterPro" id="IPR000700">
    <property type="entry name" value="PAS-assoc_C"/>
</dbReference>
<dbReference type="InterPro" id="IPR035965">
    <property type="entry name" value="PAS-like_dom_sf"/>
</dbReference>
<reference evidence="9 10" key="2">
    <citation type="submission" date="2014-05" db="EMBL/GenBank/DDBJ databases">
        <title>Genome sequence of the 3-chlorobenzoate degrading bacterium Pseudomonas knackmussii B13 shows multiple evidence for horizontal gene transfer.</title>
        <authorList>
            <person name="Miyazaki R."/>
            <person name="Bertelli C."/>
            <person name="Falquet L."/>
            <person name="Robinson-Rechavi M."/>
            <person name="Gharib W."/>
            <person name="Roy S."/>
            <person name="Van der Meer J.R."/>
        </authorList>
    </citation>
    <scope>NUCLEOTIDE SEQUENCE [LARGE SCALE GENOMIC DNA]</scope>
    <source>
        <strain evidence="9 10">B13</strain>
    </source>
</reference>
<feature type="domain" description="Histidine kinase" evidence="6">
    <location>
        <begin position="276"/>
        <end position="491"/>
    </location>
</feature>
<dbReference type="EC" id="2.7.13.3" evidence="2"/>